<evidence type="ECO:0000256" key="6">
    <source>
        <dbReference type="SAM" id="Coils"/>
    </source>
</evidence>
<evidence type="ECO:0000256" key="3">
    <source>
        <dbReference type="ARBA" id="ARBA00022598"/>
    </source>
</evidence>
<reference evidence="8 9" key="1">
    <citation type="submission" date="2016-11" db="EMBL/GenBank/DDBJ databases">
        <title>The macronuclear genome of Stentor coeruleus: a giant cell with tiny introns.</title>
        <authorList>
            <person name="Slabodnick M."/>
            <person name="Ruby J.G."/>
            <person name="Reiff S.B."/>
            <person name="Swart E.C."/>
            <person name="Gosai S."/>
            <person name="Prabakaran S."/>
            <person name="Witkowska E."/>
            <person name="Larue G.E."/>
            <person name="Fisher S."/>
            <person name="Freeman R.M."/>
            <person name="Gunawardena J."/>
            <person name="Chu W."/>
            <person name="Stover N.A."/>
            <person name="Gregory B.D."/>
            <person name="Nowacki M."/>
            <person name="Derisi J."/>
            <person name="Roy S.W."/>
            <person name="Marshall W.F."/>
            <person name="Sood P."/>
        </authorList>
    </citation>
    <scope>NUCLEOTIDE SEQUENCE [LARGE SCALE GENOMIC DNA]</scope>
    <source>
        <strain evidence="8">WM001</strain>
    </source>
</reference>
<keyword evidence="2" id="KW-0963">Cytoplasm</keyword>
<evidence type="ECO:0000313" key="9">
    <source>
        <dbReference type="Proteomes" id="UP000187209"/>
    </source>
</evidence>
<dbReference type="GO" id="GO:0070736">
    <property type="term" value="F:protein-glycine ligase activity, initiating"/>
    <property type="evidence" value="ECO:0007669"/>
    <property type="project" value="TreeGrafter"/>
</dbReference>
<dbReference type="InterPro" id="IPR004344">
    <property type="entry name" value="TTL/TTLL_fam"/>
</dbReference>
<feature type="compositionally biased region" description="Polar residues" evidence="7">
    <location>
        <begin position="12"/>
        <end position="47"/>
    </location>
</feature>
<evidence type="ECO:0000256" key="4">
    <source>
        <dbReference type="ARBA" id="ARBA00022741"/>
    </source>
</evidence>
<name>A0A1R2BMN3_9CILI</name>
<protein>
    <recommendedName>
        <fullName evidence="10">Tubulin--tyrosine ligase-like protein 9</fullName>
    </recommendedName>
</protein>
<dbReference type="EMBL" id="MPUH01000540">
    <property type="protein sequence ID" value="OMJ78089.1"/>
    <property type="molecule type" value="Genomic_DNA"/>
</dbReference>
<evidence type="ECO:0000313" key="8">
    <source>
        <dbReference type="EMBL" id="OMJ78089.1"/>
    </source>
</evidence>
<sequence>MEDTIEIDRYRTLSQNISPKSNIKPRNSSTETPTPFRLSQENKSSLGHKNFSFKKSQRKLISSNSQSESKKHPKENDLESIEEGKNLKAFYRSRYVTLIKSLQETNKQKVIQKEQEMLKIKKKKDKLKDELGLKNIKAKFNIIPQDEEEIKVERREKKEKTELEPVKNEDQKVRRDNASKILRRAQEHLQKITEKRTEEQKKEEEERVKEQKLRLALKEAVLGKTQDEGEIEMKKSEKPLSHSKKITITDMSIFKKKYKLLDTDKVFIIVGCYPDIRKALKTRGGWYENLDVTSPCFDLKWTVRRKDIDFDNLKDYQLCNHFDKSTMITTKVGLCHSLRNLIWFNSVDIDTFYPRCFDLSENAEREDFYTEFKALRAEAILKLAANGARMSRKVLNTALKVCVKRLRDLDDLIDDPNIKNWELVSDKEWEIISGPLTGGKEEVSDLNDQVRTVLSRLSNKYPQFTINGVNNIWILKPAGLSRGRGIELYNHLDEIKDKMQKEGQWVMQKYIECPLLVKKKKFDIRQWVLVTSWNPLTAWFYDKCYLRFGVEDYSIDDLKNKFVHLTNNSIQKYSDKFEKSDIEGNMWHSDQFSDYLRNIEGHDIWEDTIKPGIKKIITHSLECVQDMVDGRKGSCELYGYDIMLDDQYNPWLIEINCSPAMDYSTSITEYMVKEVMDDTIKIMIDYYYAPWNKKSTVDTGDFVLLVKSEQTVDRPIQSFGLTLLCQGKAIKST</sequence>
<comment type="subcellular location">
    <subcellularLocation>
        <location evidence="1">Cytoplasm</location>
    </subcellularLocation>
</comment>
<keyword evidence="5" id="KW-0067">ATP-binding</keyword>
<dbReference type="GO" id="GO:0005737">
    <property type="term" value="C:cytoplasm"/>
    <property type="evidence" value="ECO:0007669"/>
    <property type="project" value="UniProtKB-SubCell"/>
</dbReference>
<dbReference type="SUPFAM" id="SSF56059">
    <property type="entry name" value="Glutathione synthetase ATP-binding domain-like"/>
    <property type="match status" value="1"/>
</dbReference>
<dbReference type="Proteomes" id="UP000187209">
    <property type="component" value="Unassembled WGS sequence"/>
</dbReference>
<dbReference type="PANTHER" id="PTHR45870">
    <property type="entry name" value="TUBULIN MONOGLYCYLASE TTLL3"/>
    <property type="match status" value="1"/>
</dbReference>
<gene>
    <name evidence="8" type="ORF">SteCoe_22199</name>
</gene>
<evidence type="ECO:0000256" key="7">
    <source>
        <dbReference type="SAM" id="MobiDB-lite"/>
    </source>
</evidence>
<dbReference type="Gene3D" id="3.30.470.20">
    <property type="entry name" value="ATP-grasp fold, B domain"/>
    <property type="match status" value="1"/>
</dbReference>
<feature type="compositionally biased region" description="Basic and acidic residues" evidence="7">
    <location>
        <begin position="68"/>
        <end position="83"/>
    </location>
</feature>
<dbReference type="OrthoDB" id="10255472at2759"/>
<comment type="caution">
    <text evidence="8">The sequence shown here is derived from an EMBL/GenBank/DDBJ whole genome shotgun (WGS) entry which is preliminary data.</text>
</comment>
<evidence type="ECO:0000256" key="5">
    <source>
        <dbReference type="ARBA" id="ARBA00022840"/>
    </source>
</evidence>
<dbReference type="InterPro" id="IPR051437">
    <property type="entry name" value="TTLL_monoglycylase"/>
</dbReference>
<dbReference type="GO" id="GO:0005524">
    <property type="term" value="F:ATP binding"/>
    <property type="evidence" value="ECO:0007669"/>
    <property type="project" value="UniProtKB-KW"/>
</dbReference>
<keyword evidence="9" id="KW-1185">Reference proteome</keyword>
<keyword evidence="4" id="KW-0547">Nucleotide-binding</keyword>
<feature type="compositionally biased region" description="Basic and acidic residues" evidence="7">
    <location>
        <begin position="1"/>
        <end position="11"/>
    </location>
</feature>
<keyword evidence="3" id="KW-0436">Ligase</keyword>
<dbReference type="PROSITE" id="PS51221">
    <property type="entry name" value="TTL"/>
    <property type="match status" value="1"/>
</dbReference>
<dbReference type="AlphaFoldDB" id="A0A1R2BMN3"/>
<feature type="region of interest" description="Disordered" evidence="7">
    <location>
        <begin position="1"/>
        <end position="83"/>
    </location>
</feature>
<accession>A0A1R2BMN3</accession>
<evidence type="ECO:0000256" key="1">
    <source>
        <dbReference type="ARBA" id="ARBA00004496"/>
    </source>
</evidence>
<keyword evidence="6" id="KW-0175">Coiled coil</keyword>
<dbReference type="Pfam" id="PF03133">
    <property type="entry name" value="TTL"/>
    <property type="match status" value="1"/>
</dbReference>
<proteinExistence type="predicted"/>
<evidence type="ECO:0008006" key="10">
    <source>
        <dbReference type="Google" id="ProtNLM"/>
    </source>
</evidence>
<organism evidence="8 9">
    <name type="scientific">Stentor coeruleus</name>
    <dbReference type="NCBI Taxonomy" id="5963"/>
    <lineage>
        <taxon>Eukaryota</taxon>
        <taxon>Sar</taxon>
        <taxon>Alveolata</taxon>
        <taxon>Ciliophora</taxon>
        <taxon>Postciliodesmatophora</taxon>
        <taxon>Heterotrichea</taxon>
        <taxon>Heterotrichida</taxon>
        <taxon>Stentoridae</taxon>
        <taxon>Stentor</taxon>
    </lineage>
</organism>
<feature type="coiled-coil region" evidence="6">
    <location>
        <begin position="175"/>
        <end position="221"/>
    </location>
</feature>
<dbReference type="GO" id="GO:0015630">
    <property type="term" value="C:microtubule cytoskeleton"/>
    <property type="evidence" value="ECO:0007669"/>
    <property type="project" value="TreeGrafter"/>
</dbReference>
<evidence type="ECO:0000256" key="2">
    <source>
        <dbReference type="ARBA" id="ARBA00022490"/>
    </source>
</evidence>
<dbReference type="PANTHER" id="PTHR45870:SF2">
    <property type="entry name" value="TUBULIN MONOGLYCYLASE TTLL3"/>
    <property type="match status" value="1"/>
</dbReference>